<dbReference type="Proteomes" id="UP001165960">
    <property type="component" value="Unassembled WGS sequence"/>
</dbReference>
<gene>
    <name evidence="1" type="ORF">DSO57_1038545</name>
</gene>
<proteinExistence type="predicted"/>
<keyword evidence="2" id="KW-1185">Reference proteome</keyword>
<evidence type="ECO:0000313" key="2">
    <source>
        <dbReference type="Proteomes" id="UP001165960"/>
    </source>
</evidence>
<dbReference type="EMBL" id="QTSX02001920">
    <property type="protein sequence ID" value="KAJ9079140.1"/>
    <property type="molecule type" value="Genomic_DNA"/>
</dbReference>
<protein>
    <submittedName>
        <fullName evidence="1">Uncharacterized protein</fullName>
    </submittedName>
</protein>
<reference evidence="1" key="1">
    <citation type="submission" date="2022-04" db="EMBL/GenBank/DDBJ databases">
        <title>Genome of the entomopathogenic fungus Entomophthora muscae.</title>
        <authorList>
            <person name="Elya C."/>
            <person name="Lovett B.R."/>
            <person name="Lee E."/>
            <person name="Macias A.M."/>
            <person name="Hajek A.E."/>
            <person name="De Bivort B.L."/>
            <person name="Kasson M.T."/>
            <person name="De Fine Licht H.H."/>
            <person name="Stajich J.E."/>
        </authorList>
    </citation>
    <scope>NUCLEOTIDE SEQUENCE</scope>
    <source>
        <strain evidence="1">Berkeley</strain>
    </source>
</reference>
<name>A0ACC2TXC7_9FUNG</name>
<organism evidence="1 2">
    <name type="scientific">Entomophthora muscae</name>
    <dbReference type="NCBI Taxonomy" id="34485"/>
    <lineage>
        <taxon>Eukaryota</taxon>
        <taxon>Fungi</taxon>
        <taxon>Fungi incertae sedis</taxon>
        <taxon>Zoopagomycota</taxon>
        <taxon>Entomophthoromycotina</taxon>
        <taxon>Entomophthoromycetes</taxon>
        <taxon>Entomophthorales</taxon>
        <taxon>Entomophthoraceae</taxon>
        <taxon>Entomophthora</taxon>
    </lineage>
</organism>
<sequence>MFGVKFPMPTKVEGLPKPIRASFLQEIRDNTHQAIVKRADQTKKQYDKGLKNFEEFKISQPVLRFRKNLSNNHSKKFIAKWSGPFIVVEVFLIITTV</sequence>
<evidence type="ECO:0000313" key="1">
    <source>
        <dbReference type="EMBL" id="KAJ9079140.1"/>
    </source>
</evidence>
<accession>A0ACC2TXC7</accession>
<comment type="caution">
    <text evidence="1">The sequence shown here is derived from an EMBL/GenBank/DDBJ whole genome shotgun (WGS) entry which is preliminary data.</text>
</comment>